<reference evidence="1" key="1">
    <citation type="journal article" date="2014" name="Front. Microbiol.">
        <title>High frequency of phylogenetically diverse reductive dehalogenase-homologous genes in deep subseafloor sedimentary metagenomes.</title>
        <authorList>
            <person name="Kawai M."/>
            <person name="Futagami T."/>
            <person name="Toyoda A."/>
            <person name="Takaki Y."/>
            <person name="Nishi S."/>
            <person name="Hori S."/>
            <person name="Arai W."/>
            <person name="Tsubouchi T."/>
            <person name="Morono Y."/>
            <person name="Uchiyama I."/>
            <person name="Ito T."/>
            <person name="Fujiyama A."/>
            <person name="Inagaki F."/>
            <person name="Takami H."/>
        </authorList>
    </citation>
    <scope>NUCLEOTIDE SEQUENCE</scope>
    <source>
        <strain evidence="1">Expedition CK06-06</strain>
    </source>
</reference>
<dbReference type="EMBL" id="BARU01043477">
    <property type="protein sequence ID" value="GAH81733.1"/>
    <property type="molecule type" value="Genomic_DNA"/>
</dbReference>
<accession>X1KI42</accession>
<sequence length="75" mass="9118">LINSVKNFIDYSKKCPALHNSLENKGKFYSKEEILKWASEEYEIEKKYFFTMKKNDFDIFKVYKFLPKDIPLIRN</sequence>
<organism evidence="1">
    <name type="scientific">marine sediment metagenome</name>
    <dbReference type="NCBI Taxonomy" id="412755"/>
    <lineage>
        <taxon>unclassified sequences</taxon>
        <taxon>metagenomes</taxon>
        <taxon>ecological metagenomes</taxon>
    </lineage>
</organism>
<comment type="caution">
    <text evidence="1">The sequence shown here is derived from an EMBL/GenBank/DDBJ whole genome shotgun (WGS) entry which is preliminary data.</text>
</comment>
<feature type="non-terminal residue" evidence="1">
    <location>
        <position position="1"/>
    </location>
</feature>
<proteinExistence type="predicted"/>
<gene>
    <name evidence="1" type="ORF">S03H2_66557</name>
</gene>
<dbReference type="AlphaFoldDB" id="X1KI42"/>
<protein>
    <submittedName>
        <fullName evidence="1">Uncharacterized protein</fullName>
    </submittedName>
</protein>
<evidence type="ECO:0000313" key="1">
    <source>
        <dbReference type="EMBL" id="GAH81733.1"/>
    </source>
</evidence>
<name>X1KI42_9ZZZZ</name>